<evidence type="ECO:0000256" key="1">
    <source>
        <dbReference type="SAM" id="MobiDB-lite"/>
    </source>
</evidence>
<evidence type="ECO:0000313" key="4">
    <source>
        <dbReference type="Proteomes" id="UP001225605"/>
    </source>
</evidence>
<dbReference type="Pfam" id="PF07398">
    <property type="entry name" value="MDMPI_C"/>
    <property type="match status" value="1"/>
</dbReference>
<dbReference type="Proteomes" id="UP001225605">
    <property type="component" value="Unassembled WGS sequence"/>
</dbReference>
<feature type="domain" description="MDMPI C-terminal" evidence="2">
    <location>
        <begin position="48"/>
        <end position="135"/>
    </location>
</feature>
<reference evidence="3 4" key="1">
    <citation type="submission" date="2017-06" db="EMBL/GenBank/DDBJ databases">
        <title>Cultured bacterium strain Saccharothrix yanglingensis Hhs.015.</title>
        <authorList>
            <person name="Xia Y."/>
        </authorList>
    </citation>
    <scope>NUCLEOTIDE SEQUENCE [LARGE SCALE GENOMIC DNA]</scope>
    <source>
        <strain evidence="3 4">Hhs.015</strain>
    </source>
</reference>
<protein>
    <recommendedName>
        <fullName evidence="2">MDMPI C-terminal domain-containing protein</fullName>
    </recommendedName>
</protein>
<dbReference type="EMBL" id="NSDM01000012">
    <property type="protein sequence ID" value="MDQ2587518.1"/>
    <property type="molecule type" value="Genomic_DNA"/>
</dbReference>
<organism evidence="3 4">
    <name type="scientific">Saccharothrix yanglingensis</name>
    <dbReference type="NCBI Taxonomy" id="659496"/>
    <lineage>
        <taxon>Bacteria</taxon>
        <taxon>Bacillati</taxon>
        <taxon>Actinomycetota</taxon>
        <taxon>Actinomycetes</taxon>
        <taxon>Pseudonocardiales</taxon>
        <taxon>Pseudonocardiaceae</taxon>
        <taxon>Saccharothrix</taxon>
    </lineage>
</organism>
<evidence type="ECO:0000259" key="2">
    <source>
        <dbReference type="Pfam" id="PF07398"/>
    </source>
</evidence>
<comment type="caution">
    <text evidence="3">The sequence shown here is derived from an EMBL/GenBank/DDBJ whole genome shotgun (WGS) entry which is preliminary data.</text>
</comment>
<evidence type="ECO:0000313" key="3">
    <source>
        <dbReference type="EMBL" id="MDQ2587518.1"/>
    </source>
</evidence>
<gene>
    <name evidence="3" type="ORF">CKY47_26740</name>
</gene>
<accession>A0ABU0X5V9</accession>
<dbReference type="InterPro" id="IPR010872">
    <property type="entry name" value="MDMPI_C-term_domain"/>
</dbReference>
<proteinExistence type="predicted"/>
<feature type="region of interest" description="Disordered" evidence="1">
    <location>
        <begin position="1"/>
        <end position="21"/>
    </location>
</feature>
<name>A0ABU0X5V9_9PSEU</name>
<sequence length="147" mass="15289">MPRRPRPRGARGTGPSASGCAAWPTRRPCTGWTCKPPTAGGAPLEPALAADGVDEVLRLWLGCHQPPRAHTSGRAVALRVPGREWTVALHPGIVDFCPDATPDAVVSGSASDVDLWLWGRGDESALSVEGDVAAVRALREAVAGVTV</sequence>
<keyword evidence="4" id="KW-1185">Reference proteome</keyword>